<feature type="compositionally biased region" description="Polar residues" evidence="3">
    <location>
        <begin position="16"/>
        <end position="26"/>
    </location>
</feature>
<feature type="region of interest" description="Disordered" evidence="3">
    <location>
        <begin position="1"/>
        <end position="45"/>
    </location>
</feature>
<dbReference type="PROSITE" id="PS50966">
    <property type="entry name" value="ZF_SWIM"/>
    <property type="match status" value="1"/>
</dbReference>
<dbReference type="Pfam" id="PF03101">
    <property type="entry name" value="FAR1"/>
    <property type="match status" value="1"/>
</dbReference>
<comment type="similarity">
    <text evidence="2">Belongs to the FHY3/FAR1 family.</text>
</comment>
<dbReference type="PROSITE" id="PS50835">
    <property type="entry name" value="IG_LIKE"/>
    <property type="match status" value="1"/>
</dbReference>
<dbReference type="GO" id="GO:0008270">
    <property type="term" value="F:zinc ion binding"/>
    <property type="evidence" value="ECO:0007669"/>
    <property type="project" value="UniProtKB-UniRule"/>
</dbReference>
<dbReference type="AlphaFoldDB" id="A0A1D1XW62"/>
<keyword evidence="2" id="KW-0539">Nucleus</keyword>
<dbReference type="InterPro" id="IPR018289">
    <property type="entry name" value="MULE_transposase_dom"/>
</dbReference>
<keyword evidence="1 2" id="KW-0863">Zinc-finger</keyword>
<evidence type="ECO:0000313" key="6">
    <source>
        <dbReference type="EMBL" id="JAT46622.1"/>
    </source>
</evidence>
<feature type="domain" description="SWIM-type" evidence="5">
    <location>
        <begin position="538"/>
        <end position="572"/>
    </location>
</feature>
<dbReference type="Pfam" id="PF10551">
    <property type="entry name" value="MULE"/>
    <property type="match status" value="1"/>
</dbReference>
<dbReference type="InterPro" id="IPR007110">
    <property type="entry name" value="Ig-like_dom"/>
</dbReference>
<dbReference type="InterPro" id="IPR031052">
    <property type="entry name" value="FHY3/FAR1"/>
</dbReference>
<gene>
    <name evidence="6" type="primary">FRS5_84</name>
    <name evidence="6" type="ORF">g.50964</name>
</gene>
<accession>A0A1D1XW62</accession>
<dbReference type="GO" id="GO:0005634">
    <property type="term" value="C:nucleus"/>
    <property type="evidence" value="ECO:0007669"/>
    <property type="project" value="UniProtKB-SubCell"/>
</dbReference>
<keyword evidence="2" id="KW-0862">Zinc</keyword>
<evidence type="ECO:0000256" key="2">
    <source>
        <dbReference type="RuleBase" id="RU367018"/>
    </source>
</evidence>
<comment type="subcellular location">
    <subcellularLocation>
        <location evidence="2">Nucleus</location>
    </subcellularLocation>
</comment>
<comment type="function">
    <text evidence="2">Putative transcription activator involved in regulating light control of development.</text>
</comment>
<name>A0A1D1XW62_9ARAE</name>
<feature type="domain" description="Ig-like" evidence="4">
    <location>
        <begin position="565"/>
        <end position="651"/>
    </location>
</feature>
<keyword evidence="2" id="KW-0479">Metal-binding</keyword>
<dbReference type="EMBL" id="GDJX01021314">
    <property type="protein sequence ID" value="JAT46622.1"/>
    <property type="molecule type" value="Transcribed_RNA"/>
</dbReference>
<evidence type="ECO:0000259" key="5">
    <source>
        <dbReference type="PROSITE" id="PS50966"/>
    </source>
</evidence>
<proteinExistence type="inferred from homology"/>
<evidence type="ECO:0000256" key="3">
    <source>
        <dbReference type="SAM" id="MobiDB-lite"/>
    </source>
</evidence>
<sequence length="699" mass="80297">MECEEELREDSHVGKNAQSQLDSTGESCVDESAAPGNALDDEAADGSTACANASDSVVRDHAIQEPKVGMIFETEKAAYDYYSEYGRKVGFCIRWDTRTRSRISGETISRRFLCNKQGFRVDRPKTGDLLSKYHREETRCGCKAFMRIKVGSDGKFHISELYNTHNHELVIPQKVLESRDKKLDALAAEADYRNYLRTRRMNALQKFEAGHLLEYVKRKQAEDPYFFHSFQLDDDEQITNVFWTDGRMRTDFTRFGDVMCFDTTYKTNDYGQPIALFVGVNHHKQLILFGAALLCDATADSFRWLFKTFVEAMGGKVPITILTDESEEILNAVKLQFPDASHRLCIWHLYQNALKNLAHVFSDSEEFIDDFSKCIYDFEMEAEFLDGWNAMLEKYGLLENTWLQQKFNEREMWASVYGKNTFCADMISTQRGENLSKELEAYLHPAKDILNFFELFERLLADRCNRELEENVRMTQNLPYAPPIALVQHAARLYTPAVFKMFMVEYAVGLECLVKNRQYDGSIYILTVGDSRHNDHLVTINITQEILSCSCHKFEFAGILCGHVLTCIIHDLRCIPERYILKRWTRGAGSISLSSHISAPVEDSKLSLPQRYNYLAYDFVQLSVRAAEDEDMYNCAMKHKLAMYEEMEKIIKEKTSSVRIISSGSMFGGTQARNNAIARNFGWGPNFSWLGDSISRNKT</sequence>
<dbReference type="InterPro" id="IPR007527">
    <property type="entry name" value="Znf_SWIM"/>
</dbReference>
<dbReference type="GO" id="GO:0006355">
    <property type="term" value="P:regulation of DNA-templated transcription"/>
    <property type="evidence" value="ECO:0007669"/>
    <property type="project" value="UniProtKB-UniRule"/>
</dbReference>
<dbReference type="PANTHER" id="PTHR31669">
    <property type="entry name" value="PROTEIN FAR1-RELATED SEQUENCE 10-RELATED"/>
    <property type="match status" value="1"/>
</dbReference>
<evidence type="ECO:0000256" key="1">
    <source>
        <dbReference type="PROSITE-ProRule" id="PRU00325"/>
    </source>
</evidence>
<reference evidence="6" key="1">
    <citation type="submission" date="2015-07" db="EMBL/GenBank/DDBJ databases">
        <title>Transcriptome Assembly of Anthurium amnicola.</title>
        <authorList>
            <person name="Suzuki J."/>
        </authorList>
    </citation>
    <scope>NUCLEOTIDE SEQUENCE</scope>
</reference>
<organism evidence="6">
    <name type="scientific">Anthurium amnicola</name>
    <dbReference type="NCBI Taxonomy" id="1678845"/>
    <lineage>
        <taxon>Eukaryota</taxon>
        <taxon>Viridiplantae</taxon>
        <taxon>Streptophyta</taxon>
        <taxon>Embryophyta</taxon>
        <taxon>Tracheophyta</taxon>
        <taxon>Spermatophyta</taxon>
        <taxon>Magnoliopsida</taxon>
        <taxon>Liliopsida</taxon>
        <taxon>Araceae</taxon>
        <taxon>Pothoideae</taxon>
        <taxon>Potheae</taxon>
        <taxon>Anthurium</taxon>
    </lineage>
</organism>
<dbReference type="PANTHER" id="PTHR31669:SF281">
    <property type="entry name" value="PROTEIN FAR1-RELATED SEQUENCE"/>
    <property type="match status" value="1"/>
</dbReference>
<protein>
    <recommendedName>
        <fullName evidence="2">Protein FAR1-RELATED SEQUENCE</fullName>
    </recommendedName>
</protein>
<dbReference type="InterPro" id="IPR004330">
    <property type="entry name" value="FAR1_DNA_bnd_dom"/>
</dbReference>
<evidence type="ECO:0000259" key="4">
    <source>
        <dbReference type="PROSITE" id="PS50835"/>
    </source>
</evidence>